<dbReference type="EMBL" id="JBAHYK010001012">
    <property type="protein sequence ID" value="KAL0569996.1"/>
    <property type="molecule type" value="Genomic_DNA"/>
</dbReference>
<organism evidence="1 2">
    <name type="scientific">Marasmius crinis-equi</name>
    <dbReference type="NCBI Taxonomy" id="585013"/>
    <lineage>
        <taxon>Eukaryota</taxon>
        <taxon>Fungi</taxon>
        <taxon>Dikarya</taxon>
        <taxon>Basidiomycota</taxon>
        <taxon>Agaricomycotina</taxon>
        <taxon>Agaricomycetes</taxon>
        <taxon>Agaricomycetidae</taxon>
        <taxon>Agaricales</taxon>
        <taxon>Marasmiineae</taxon>
        <taxon>Marasmiaceae</taxon>
        <taxon>Marasmius</taxon>
    </lineage>
</organism>
<name>A0ABR3F431_9AGAR</name>
<comment type="caution">
    <text evidence="1">The sequence shown here is derived from an EMBL/GenBank/DDBJ whole genome shotgun (WGS) entry which is preliminary data.</text>
</comment>
<evidence type="ECO:0000313" key="2">
    <source>
        <dbReference type="Proteomes" id="UP001465976"/>
    </source>
</evidence>
<dbReference type="Proteomes" id="UP001465976">
    <property type="component" value="Unassembled WGS sequence"/>
</dbReference>
<keyword evidence="2" id="KW-1185">Reference proteome</keyword>
<proteinExistence type="predicted"/>
<protein>
    <submittedName>
        <fullName evidence="1">Uncharacterized protein</fullName>
    </submittedName>
</protein>
<reference evidence="1 2" key="1">
    <citation type="submission" date="2024-02" db="EMBL/GenBank/DDBJ databases">
        <title>A draft genome for the cacao thread blight pathogen Marasmius crinis-equi.</title>
        <authorList>
            <person name="Cohen S.P."/>
            <person name="Baruah I.K."/>
            <person name="Amoako-Attah I."/>
            <person name="Bukari Y."/>
            <person name="Meinhardt L.W."/>
            <person name="Bailey B.A."/>
        </authorList>
    </citation>
    <scope>NUCLEOTIDE SEQUENCE [LARGE SCALE GENOMIC DNA]</scope>
    <source>
        <strain evidence="1 2">GH-76</strain>
    </source>
</reference>
<accession>A0ABR3F431</accession>
<evidence type="ECO:0000313" key="1">
    <source>
        <dbReference type="EMBL" id="KAL0569996.1"/>
    </source>
</evidence>
<sequence>MSERSLRPVECSPGIVFVRPQHIIPHLITDIGHAVAIAELCYPYSYGVEGQEVSLLRLARQPSPSLLPLLEPVLPNILSYKGRLSKERMVLEFVQWLKPLLPDPAYQPKTVFFMEQIRDWTICARSEPGELYELAPYEQICKVLDEAGFGNVRRT</sequence>
<gene>
    <name evidence="1" type="ORF">V5O48_011964</name>
</gene>